<evidence type="ECO:0000313" key="2">
    <source>
        <dbReference type="Proteomes" id="UP001237156"/>
    </source>
</evidence>
<proteinExistence type="predicted"/>
<dbReference type="AlphaFoldDB" id="A0AAW6RKC7"/>
<dbReference type="Proteomes" id="UP001237156">
    <property type="component" value="Unassembled WGS sequence"/>
</dbReference>
<protein>
    <submittedName>
        <fullName evidence="1">Uncharacterized protein</fullName>
    </submittedName>
</protein>
<keyword evidence="2" id="KW-1185">Reference proteome</keyword>
<comment type="caution">
    <text evidence="1">The sequence shown here is derived from an EMBL/GenBank/DDBJ whole genome shotgun (WGS) entry which is preliminary data.</text>
</comment>
<organism evidence="1 2">
    <name type="scientific">Ottowia cancrivicina</name>
    <dbReference type="NCBI Taxonomy" id="3040346"/>
    <lineage>
        <taxon>Bacteria</taxon>
        <taxon>Pseudomonadati</taxon>
        <taxon>Pseudomonadota</taxon>
        <taxon>Betaproteobacteria</taxon>
        <taxon>Burkholderiales</taxon>
        <taxon>Comamonadaceae</taxon>
        <taxon>Ottowia</taxon>
    </lineage>
</organism>
<dbReference type="EMBL" id="JARVII010000004">
    <property type="protein sequence ID" value="MDG9698721.1"/>
    <property type="molecule type" value="Genomic_DNA"/>
</dbReference>
<name>A0AAW6RKC7_9BURK</name>
<sequence length="83" mass="9550">MAASVVREKKKAQIMRRPAQVFPHGRAREKEIDSARAAHLLRVHCIFTGYSFMVLYQRGVSRLQWIYSGESHLVFTFGNRLSG</sequence>
<dbReference type="RefSeq" id="WP_279523749.1">
    <property type="nucleotide sequence ID" value="NZ_JARVII010000004.1"/>
</dbReference>
<gene>
    <name evidence="1" type="ORF">QB898_03130</name>
</gene>
<evidence type="ECO:0000313" key="1">
    <source>
        <dbReference type="EMBL" id="MDG9698721.1"/>
    </source>
</evidence>
<accession>A0AAW6RKC7</accession>
<reference evidence="1 2" key="1">
    <citation type="submission" date="2023-04" db="EMBL/GenBank/DDBJ databases">
        <title>Ottowia paracancer sp. nov., isolated from human stomach.</title>
        <authorList>
            <person name="Song Y."/>
        </authorList>
    </citation>
    <scope>NUCLEOTIDE SEQUENCE [LARGE SCALE GENOMIC DNA]</scope>
    <source>
        <strain evidence="1 2">10c7w1</strain>
    </source>
</reference>